<comment type="similarity">
    <text evidence="1 5">Belongs to the peptidase S41A family.</text>
</comment>
<dbReference type="InterPro" id="IPR036034">
    <property type="entry name" value="PDZ_sf"/>
</dbReference>
<dbReference type="GO" id="GO:0030288">
    <property type="term" value="C:outer membrane-bounded periplasmic space"/>
    <property type="evidence" value="ECO:0007669"/>
    <property type="project" value="TreeGrafter"/>
</dbReference>
<evidence type="ECO:0000313" key="8">
    <source>
        <dbReference type="EMBL" id="OGD40285.1"/>
    </source>
</evidence>
<keyword evidence="6" id="KW-0812">Transmembrane</keyword>
<evidence type="ECO:0000313" key="9">
    <source>
        <dbReference type="Proteomes" id="UP000177197"/>
    </source>
</evidence>
<dbReference type="PROSITE" id="PS50106">
    <property type="entry name" value="PDZ"/>
    <property type="match status" value="1"/>
</dbReference>
<gene>
    <name evidence="8" type="ORF">A3I30_03245</name>
</gene>
<reference evidence="8 9" key="1">
    <citation type="journal article" date="2016" name="Nat. Commun.">
        <title>Thousands of microbial genomes shed light on interconnected biogeochemical processes in an aquifer system.</title>
        <authorList>
            <person name="Anantharaman K."/>
            <person name="Brown C.T."/>
            <person name="Hug L.A."/>
            <person name="Sharon I."/>
            <person name="Castelle C.J."/>
            <person name="Probst A.J."/>
            <person name="Thomas B.C."/>
            <person name="Singh A."/>
            <person name="Wilkins M.J."/>
            <person name="Karaoz U."/>
            <person name="Brodie E.L."/>
            <person name="Williams K.H."/>
            <person name="Hubbard S.S."/>
            <person name="Banfield J.F."/>
        </authorList>
    </citation>
    <scope>NUCLEOTIDE SEQUENCE [LARGE SCALE GENOMIC DNA]</scope>
</reference>
<dbReference type="Gene3D" id="3.30.750.44">
    <property type="match status" value="1"/>
</dbReference>
<keyword evidence="4 5" id="KW-0720">Serine protease</keyword>
<evidence type="ECO:0000256" key="2">
    <source>
        <dbReference type="ARBA" id="ARBA00022670"/>
    </source>
</evidence>
<dbReference type="InterPro" id="IPR029045">
    <property type="entry name" value="ClpP/crotonase-like_dom_sf"/>
</dbReference>
<dbReference type="InterPro" id="IPR005151">
    <property type="entry name" value="Tail-specific_protease"/>
</dbReference>
<evidence type="ECO:0000256" key="6">
    <source>
        <dbReference type="SAM" id="Phobius"/>
    </source>
</evidence>
<dbReference type="CDD" id="cd07560">
    <property type="entry name" value="Peptidase_S41_CPP"/>
    <property type="match status" value="1"/>
</dbReference>
<dbReference type="NCBIfam" id="TIGR00225">
    <property type="entry name" value="prc"/>
    <property type="match status" value="1"/>
</dbReference>
<dbReference type="CDD" id="cd06782">
    <property type="entry name" value="cpPDZ_CPP-like"/>
    <property type="match status" value="1"/>
</dbReference>
<dbReference type="PANTHER" id="PTHR32060">
    <property type="entry name" value="TAIL-SPECIFIC PROTEASE"/>
    <property type="match status" value="1"/>
</dbReference>
<dbReference type="GO" id="GO:0004175">
    <property type="term" value="F:endopeptidase activity"/>
    <property type="evidence" value="ECO:0007669"/>
    <property type="project" value="TreeGrafter"/>
</dbReference>
<dbReference type="SUPFAM" id="SSF52096">
    <property type="entry name" value="ClpP/crotonase"/>
    <property type="match status" value="1"/>
</dbReference>
<accession>A0A1F5CBS2</accession>
<comment type="caution">
    <text evidence="8">The sequence shown here is derived from an EMBL/GenBank/DDBJ whole genome shotgun (WGS) entry which is preliminary data.</text>
</comment>
<organism evidence="8 9">
    <name type="scientific">Candidatus Azambacteria bacterium RIFCSPLOWO2_02_FULL_44_14</name>
    <dbReference type="NCBI Taxonomy" id="1797306"/>
    <lineage>
        <taxon>Bacteria</taxon>
        <taxon>Candidatus Azamiibacteriota</taxon>
    </lineage>
</organism>
<evidence type="ECO:0000256" key="4">
    <source>
        <dbReference type="ARBA" id="ARBA00022825"/>
    </source>
</evidence>
<dbReference type="GO" id="GO:0008236">
    <property type="term" value="F:serine-type peptidase activity"/>
    <property type="evidence" value="ECO:0007669"/>
    <property type="project" value="UniProtKB-KW"/>
</dbReference>
<dbReference type="SMART" id="SM00245">
    <property type="entry name" value="TSPc"/>
    <property type="match status" value="1"/>
</dbReference>
<dbReference type="GO" id="GO:0007165">
    <property type="term" value="P:signal transduction"/>
    <property type="evidence" value="ECO:0007669"/>
    <property type="project" value="TreeGrafter"/>
</dbReference>
<dbReference type="Gene3D" id="2.30.42.10">
    <property type="match status" value="1"/>
</dbReference>
<dbReference type="AlphaFoldDB" id="A0A1F5CBS2"/>
<protein>
    <recommendedName>
        <fullName evidence="7">PDZ domain-containing protein</fullName>
    </recommendedName>
</protein>
<dbReference type="FunFam" id="2.30.42.10:FF:000063">
    <property type="entry name" value="Peptidase, S41 family"/>
    <property type="match status" value="1"/>
</dbReference>
<sequence length="407" mass="44283">MAERSHKKYILFAVTVVAIFIAFGAGFIYGSIEKLPRPIQGIINQEYGKPKEFDFGLFWKTWDELHNKYVEPAKLEDGKLLYGAVEGMIKGAGDPYTVFFPPEQAKSFTQDVQGSFGGIGAEIGKKNGFISVIAPLEDSPAQKAGVLAGDKILKINEEPTDDLSVEQAVTKIRGEIGTKVALTILHSNDDAKSKEITITRAIIKIPITKLEFKDNNKMAHLSFYSFTATAPSEFQRAASKILTSGSKGVILDLRNNPGGYLEVAVDIAGWFFNPGDLVAIEDYGQSKTTEFRTSGMGGLKNFPMVVLVNQGSASASEILAGALRDNRNIKLVGAKTFGKGSVQELANFEDGSSLKVTVARWLTPKGTSISEKGLEPDYKVEMTEEDINAKKDPQLDKAIEILSGMIK</sequence>
<feature type="transmembrane region" description="Helical" evidence="6">
    <location>
        <begin position="9"/>
        <end position="30"/>
    </location>
</feature>
<dbReference type="PANTHER" id="PTHR32060:SF30">
    <property type="entry name" value="CARBOXY-TERMINAL PROCESSING PROTEASE CTPA"/>
    <property type="match status" value="1"/>
</dbReference>
<keyword evidence="6" id="KW-1133">Transmembrane helix</keyword>
<dbReference type="InterPro" id="IPR004447">
    <property type="entry name" value="Peptidase_S41A"/>
</dbReference>
<evidence type="ECO:0000256" key="1">
    <source>
        <dbReference type="ARBA" id="ARBA00009179"/>
    </source>
</evidence>
<dbReference type="Pfam" id="PF00595">
    <property type="entry name" value="PDZ"/>
    <property type="match status" value="1"/>
</dbReference>
<keyword evidence="2 5" id="KW-0645">Protease</keyword>
<evidence type="ECO:0000259" key="7">
    <source>
        <dbReference type="PROSITE" id="PS50106"/>
    </source>
</evidence>
<dbReference type="SMART" id="SM00228">
    <property type="entry name" value="PDZ"/>
    <property type="match status" value="1"/>
</dbReference>
<dbReference type="EMBL" id="MEYV01000010">
    <property type="protein sequence ID" value="OGD40285.1"/>
    <property type="molecule type" value="Genomic_DNA"/>
</dbReference>
<keyword evidence="6" id="KW-0472">Membrane</keyword>
<evidence type="ECO:0000256" key="5">
    <source>
        <dbReference type="RuleBase" id="RU004404"/>
    </source>
</evidence>
<evidence type="ECO:0000256" key="3">
    <source>
        <dbReference type="ARBA" id="ARBA00022801"/>
    </source>
</evidence>
<dbReference type="InterPro" id="IPR001478">
    <property type="entry name" value="PDZ"/>
</dbReference>
<dbReference type="SUPFAM" id="SSF50156">
    <property type="entry name" value="PDZ domain-like"/>
    <property type="match status" value="1"/>
</dbReference>
<feature type="domain" description="PDZ" evidence="7">
    <location>
        <begin position="105"/>
        <end position="173"/>
    </location>
</feature>
<name>A0A1F5CBS2_9BACT</name>
<dbReference type="Gene3D" id="3.90.226.10">
    <property type="entry name" value="2-enoyl-CoA Hydratase, Chain A, domain 1"/>
    <property type="match status" value="1"/>
</dbReference>
<proteinExistence type="inferred from homology"/>
<dbReference type="GO" id="GO:0006508">
    <property type="term" value="P:proteolysis"/>
    <property type="evidence" value="ECO:0007669"/>
    <property type="project" value="UniProtKB-KW"/>
</dbReference>
<dbReference type="Pfam" id="PF03572">
    <property type="entry name" value="Peptidase_S41"/>
    <property type="match status" value="1"/>
</dbReference>
<dbReference type="Proteomes" id="UP000177197">
    <property type="component" value="Unassembled WGS sequence"/>
</dbReference>
<keyword evidence="3 5" id="KW-0378">Hydrolase</keyword>